<dbReference type="EMBL" id="JACTNG010000001">
    <property type="protein sequence ID" value="MBO1077960.1"/>
    <property type="molecule type" value="Genomic_DNA"/>
</dbReference>
<dbReference type="SUPFAM" id="SSF53335">
    <property type="entry name" value="S-adenosyl-L-methionine-dependent methyltransferases"/>
    <property type="match status" value="1"/>
</dbReference>
<evidence type="ECO:0000259" key="1">
    <source>
        <dbReference type="Pfam" id="PF13649"/>
    </source>
</evidence>
<dbReference type="CDD" id="cd02440">
    <property type="entry name" value="AdoMet_MTases"/>
    <property type="match status" value="1"/>
</dbReference>
<feature type="domain" description="Methyltransferase" evidence="1">
    <location>
        <begin position="67"/>
        <end position="157"/>
    </location>
</feature>
<dbReference type="Proteomes" id="UP001518989">
    <property type="component" value="Unassembled WGS sequence"/>
</dbReference>
<keyword evidence="3" id="KW-1185">Reference proteome</keyword>
<keyword evidence="2" id="KW-0489">Methyltransferase</keyword>
<dbReference type="GO" id="GO:0032259">
    <property type="term" value="P:methylation"/>
    <property type="evidence" value="ECO:0007669"/>
    <property type="project" value="UniProtKB-KW"/>
</dbReference>
<gene>
    <name evidence="2" type="ORF">IAI61_02870</name>
</gene>
<dbReference type="Pfam" id="PF13649">
    <property type="entry name" value="Methyltransf_25"/>
    <property type="match status" value="1"/>
</dbReference>
<keyword evidence="2" id="KW-0808">Transferase</keyword>
<comment type="caution">
    <text evidence="2">The sequence shown here is derived from an EMBL/GenBank/DDBJ whole genome shotgun (WGS) entry which is preliminary data.</text>
</comment>
<evidence type="ECO:0000313" key="2">
    <source>
        <dbReference type="EMBL" id="MBO1077960.1"/>
    </source>
</evidence>
<reference evidence="2 3" key="1">
    <citation type="submission" date="2020-09" db="EMBL/GenBank/DDBJ databases">
        <title>Roseomonas.</title>
        <authorList>
            <person name="Zhu W."/>
        </authorList>
    </citation>
    <scope>NUCLEOTIDE SEQUENCE [LARGE SCALE GENOMIC DNA]</scope>
    <source>
        <strain evidence="2 3">573</strain>
    </source>
</reference>
<organism evidence="2 3">
    <name type="scientific">Roseomonas haemaphysalidis</name>
    <dbReference type="NCBI Taxonomy" id="2768162"/>
    <lineage>
        <taxon>Bacteria</taxon>
        <taxon>Pseudomonadati</taxon>
        <taxon>Pseudomonadota</taxon>
        <taxon>Alphaproteobacteria</taxon>
        <taxon>Acetobacterales</taxon>
        <taxon>Roseomonadaceae</taxon>
        <taxon>Roseomonas</taxon>
    </lineage>
</organism>
<dbReference type="Gene3D" id="3.40.50.150">
    <property type="entry name" value="Vaccinia Virus protein VP39"/>
    <property type="match status" value="1"/>
</dbReference>
<proteinExistence type="predicted"/>
<dbReference type="InterPro" id="IPR041698">
    <property type="entry name" value="Methyltransf_25"/>
</dbReference>
<accession>A0ABS3KLY3</accession>
<dbReference type="InterPro" id="IPR029063">
    <property type="entry name" value="SAM-dependent_MTases_sf"/>
</dbReference>
<dbReference type="GO" id="GO:0008168">
    <property type="term" value="F:methyltransferase activity"/>
    <property type="evidence" value="ECO:0007669"/>
    <property type="project" value="UniProtKB-KW"/>
</dbReference>
<protein>
    <submittedName>
        <fullName evidence="2">Methyltransferase domain-containing protein</fullName>
    </submittedName>
</protein>
<name>A0ABS3KLY3_9PROT</name>
<evidence type="ECO:0000313" key="3">
    <source>
        <dbReference type="Proteomes" id="UP001518989"/>
    </source>
</evidence>
<sequence>MSRRDFSRRSAEPELMDDQSCDYETFRACLVDLERVNRLTLGYRPTLNFLDGLWRRGRLPRGRPLRILDAGSGHGDTLRQVAHWARRRGVDVALDGVDLSPWSARAARDATPPGLPVRWHTADVLRFRPDAPVDVVLSALFAHHLPDPVLRDFLRWMEATAGLGWFVNDLHRHPLPFHLFARASRALRLHRFVRHDGPVSIARGFTATEWHALLAQAGIPAGAAGVSWWMPFRLCVTRLRAG</sequence>